<dbReference type="Gene3D" id="3.40.50.150">
    <property type="entry name" value="Vaccinia Virus protein VP39"/>
    <property type="match status" value="1"/>
</dbReference>
<evidence type="ECO:0000313" key="2">
    <source>
        <dbReference type="EMBL" id="CAI3985273.1"/>
    </source>
</evidence>
<comment type="caution">
    <text evidence="2">The sequence shown here is derived from an EMBL/GenBank/DDBJ whole genome shotgun (WGS) entry which is preliminary data.</text>
</comment>
<reference evidence="3 4" key="2">
    <citation type="submission" date="2024-05" db="EMBL/GenBank/DDBJ databases">
        <authorList>
            <person name="Chen Y."/>
            <person name="Shah S."/>
            <person name="Dougan E. K."/>
            <person name="Thang M."/>
            <person name="Chan C."/>
        </authorList>
    </citation>
    <scope>NUCLEOTIDE SEQUENCE [LARGE SCALE GENOMIC DNA]</scope>
</reference>
<dbReference type="GO" id="GO:0000972">
    <property type="term" value="P:transcription-dependent tethering of RNA polymerase II gene DNA at nuclear periphery"/>
    <property type="evidence" value="ECO:0007669"/>
    <property type="project" value="TreeGrafter"/>
</dbReference>
<evidence type="ECO:0000313" key="4">
    <source>
        <dbReference type="Proteomes" id="UP001152797"/>
    </source>
</evidence>
<dbReference type="InterPro" id="IPR004870">
    <property type="entry name" value="Nucleoporin_Nup155"/>
</dbReference>
<sequence>MDASPWHPVAWGPQGPSLGPSFGLRCGTQTTAPCCAVRSGFRTRRARTDGWQVAALITAAFSTKGRTYQRCVRRSTELDLLDQQDPGRSALRGEWAVPGTVIFAADTAESGAVRVTGSGASSGGHWRRLRFNESTEQSVLLLDANLHPRHEALAFGYLKSLAAVGSATLRCLGTATPWRVLVLGVGLGALPGWFASKAKALVHAIDLDPLVLKAAETVGLMPPALHGTERCLEDGAQDGPALRTYCCDGVEYVAACAKSTSGLPLYDLIVMDVFDGEGETPEAFLTEDFGRSCAAIASSCVVNLTCPVPMWEDAHAFNAPSAGRLAEAFRSGFQSQAWSVRVAEGQNLIMAATRMGAPPEKYLKEASLELAKEEIFAFDPVRRVSFRRQDWCLQTSILMDAPVLDLVEEADRSTLQARKVRRREGISVTSKLDELEGEPAAFRSSRSFAMMLPNCVQVIRLNFKSVATQRAPLSATECCTQLAQLSQVNGSTPVQARWSFDDVGVPSFEEQRRHLATASSPPPVRLGRWLQGLLRFLAVALRPVWDLPLVVTVSHRETLGLVQQSLGLGIAEDAVRRLIGRLRPAVRFAHGAESGQKSKAVDPASSSAARFKLYTSERSVQSEAVAQARQTLHGVLEVADRALEVLSLLSLLQEQKSAYRVLRSNLLSSDLLQRLQCTSFGQLVESDDALDPAVQLCSAFLVESRWESDESHEIGLIFSSIKGGLTTPMADAQATPGAKFQRFGSAGGLCRDLEEQCPQIFKKLDLSFVNSRFGDMAPARPLTAAAFGKAAVENQESCLELLHRYAQCVSVNSPEDHWVSLSQTLRAAVSEDPKRAAEAWRWKSPCFAHNQTGIWNSTGAQWLEGPDWPPLEDRSPILPDYVRRPAQSDPA</sequence>
<dbReference type="Gene3D" id="1.20.58.1780">
    <property type="match status" value="1"/>
</dbReference>
<dbReference type="GO" id="GO:0017056">
    <property type="term" value="F:structural constituent of nuclear pore"/>
    <property type="evidence" value="ECO:0007669"/>
    <property type="project" value="InterPro"/>
</dbReference>
<dbReference type="SUPFAM" id="SSF53335">
    <property type="entry name" value="S-adenosyl-L-methionine-dependent methyltransferases"/>
    <property type="match status" value="1"/>
</dbReference>
<organism evidence="2">
    <name type="scientific">Cladocopium goreaui</name>
    <dbReference type="NCBI Taxonomy" id="2562237"/>
    <lineage>
        <taxon>Eukaryota</taxon>
        <taxon>Sar</taxon>
        <taxon>Alveolata</taxon>
        <taxon>Dinophyceae</taxon>
        <taxon>Suessiales</taxon>
        <taxon>Symbiodiniaceae</taxon>
        <taxon>Cladocopium</taxon>
    </lineage>
</organism>
<protein>
    <submittedName>
        <fullName evidence="3">PABS domain-containing protein</fullName>
    </submittedName>
</protein>
<reference evidence="2" key="1">
    <citation type="submission" date="2022-10" db="EMBL/GenBank/DDBJ databases">
        <authorList>
            <person name="Chen Y."/>
            <person name="Dougan E. K."/>
            <person name="Chan C."/>
            <person name="Rhodes N."/>
            <person name="Thang M."/>
        </authorList>
    </citation>
    <scope>NUCLEOTIDE SEQUENCE</scope>
</reference>
<gene>
    <name evidence="2" type="ORF">C1SCF055_LOCUS12741</name>
</gene>
<dbReference type="EMBL" id="CAMXCT020000974">
    <property type="protein sequence ID" value="CAL1138648.1"/>
    <property type="molecule type" value="Genomic_DNA"/>
</dbReference>
<keyword evidence="4" id="KW-1185">Reference proteome</keyword>
<dbReference type="PANTHER" id="PTHR10350">
    <property type="entry name" value="NUCLEAR PORE COMPLEX PROTEIN NUP155"/>
    <property type="match status" value="1"/>
</dbReference>
<dbReference type="GO" id="GO:0036228">
    <property type="term" value="P:protein localization to nuclear inner membrane"/>
    <property type="evidence" value="ECO:0007669"/>
    <property type="project" value="TreeGrafter"/>
</dbReference>
<dbReference type="EMBL" id="CAMXCT010000974">
    <property type="protein sequence ID" value="CAI3985273.1"/>
    <property type="molecule type" value="Genomic_DNA"/>
</dbReference>
<evidence type="ECO:0000313" key="3">
    <source>
        <dbReference type="EMBL" id="CAL4772585.1"/>
    </source>
</evidence>
<accession>A0A9P1C5U4</accession>
<dbReference type="OrthoDB" id="440762at2759"/>
<dbReference type="Proteomes" id="UP001152797">
    <property type="component" value="Unassembled WGS sequence"/>
</dbReference>
<dbReference type="PANTHER" id="PTHR10350:SF6">
    <property type="entry name" value="NUCLEAR PORE COMPLEX PROTEIN NUP155"/>
    <property type="match status" value="1"/>
</dbReference>
<dbReference type="GO" id="GO:0006606">
    <property type="term" value="P:protein import into nucleus"/>
    <property type="evidence" value="ECO:0007669"/>
    <property type="project" value="TreeGrafter"/>
</dbReference>
<dbReference type="InterPro" id="IPR029063">
    <property type="entry name" value="SAM-dependent_MTases_sf"/>
</dbReference>
<proteinExistence type="predicted"/>
<dbReference type="GO" id="GO:0006405">
    <property type="term" value="P:RNA export from nucleus"/>
    <property type="evidence" value="ECO:0007669"/>
    <property type="project" value="TreeGrafter"/>
</dbReference>
<dbReference type="AlphaFoldDB" id="A0A9P1C5U4"/>
<feature type="region of interest" description="Disordered" evidence="1">
    <location>
        <begin position="865"/>
        <end position="891"/>
    </location>
</feature>
<dbReference type="EMBL" id="CAMXCT030000974">
    <property type="protein sequence ID" value="CAL4772585.1"/>
    <property type="molecule type" value="Genomic_DNA"/>
</dbReference>
<evidence type="ECO:0000256" key="1">
    <source>
        <dbReference type="SAM" id="MobiDB-lite"/>
    </source>
</evidence>
<dbReference type="GO" id="GO:0044611">
    <property type="term" value="C:nuclear pore inner ring"/>
    <property type="evidence" value="ECO:0007669"/>
    <property type="project" value="TreeGrafter"/>
</dbReference>
<name>A0A9P1C5U4_9DINO</name>